<dbReference type="RefSeq" id="WP_203276087.1">
    <property type="nucleotide sequence ID" value="NZ_JAFBWV010000041.1"/>
</dbReference>
<dbReference type="SUPFAM" id="SSF56731">
    <property type="entry name" value="DNA primase core"/>
    <property type="match status" value="1"/>
</dbReference>
<name>A0A9Q2P2Z9_9RHOB</name>
<feature type="non-terminal residue" evidence="2">
    <location>
        <position position="1"/>
    </location>
</feature>
<dbReference type="AlphaFoldDB" id="A0A9Q2P2Z9"/>
<evidence type="ECO:0000313" key="5">
    <source>
        <dbReference type="Proteomes" id="UP000809440"/>
    </source>
</evidence>
<dbReference type="Proteomes" id="UP000755667">
    <property type="component" value="Unassembled WGS sequence"/>
</dbReference>
<evidence type="ECO:0000313" key="4">
    <source>
        <dbReference type="Proteomes" id="UP000755667"/>
    </source>
</evidence>
<sequence length="221" mass="23315">FRDDVRCGAFGGIYFAHRNPETGDIVGFEQRWEKDGQKNTARFAKGGVKTVSVLGNPKTATRMVVFEGGLDALALAEFEAREDTIYVSTGVGFGPRTETALVKLAKGRQVLSGFDNDAAGDALHSKLTEFLPAAKRLAPPSRVGVAMKPCKDWLDVLNASEAAPLPAMAATLPRATGDDASESGLPIEAPHAQASVSEPEAPSGPAPMTPHVDEPETPEFG</sequence>
<dbReference type="Pfam" id="PF13155">
    <property type="entry name" value="Toprim_2"/>
    <property type="match status" value="1"/>
</dbReference>
<protein>
    <submittedName>
        <fullName evidence="2">Toprim domain-containing protein</fullName>
    </submittedName>
</protein>
<dbReference type="Proteomes" id="UP000809440">
    <property type="component" value="Unassembled WGS sequence"/>
</dbReference>
<evidence type="ECO:0000313" key="2">
    <source>
        <dbReference type="EMBL" id="MBM2415280.1"/>
    </source>
</evidence>
<dbReference type="Gene3D" id="3.40.1360.10">
    <property type="match status" value="1"/>
</dbReference>
<dbReference type="EMBL" id="JAFBXF010000041">
    <property type="protein sequence ID" value="MBM2419957.1"/>
    <property type="molecule type" value="Genomic_DNA"/>
</dbReference>
<keyword evidence="5" id="KW-1185">Reference proteome</keyword>
<reference evidence="2 5" key="1">
    <citation type="submission" date="2021-01" db="EMBL/GenBank/DDBJ databases">
        <title>Diatom-associated Roseobacters Show Island Model of Population Structure.</title>
        <authorList>
            <person name="Qu L."/>
            <person name="Feng X."/>
            <person name="Chen Y."/>
            <person name="Li L."/>
            <person name="Wang X."/>
            <person name="Hu Z."/>
            <person name="Wang H."/>
            <person name="Luo H."/>
        </authorList>
    </citation>
    <scope>NUCLEOTIDE SEQUENCE</scope>
    <source>
        <strain evidence="3 5">CC28-63</strain>
        <strain evidence="2">CC28-69</strain>
    </source>
</reference>
<comment type="caution">
    <text evidence="2">The sequence shown here is derived from an EMBL/GenBank/DDBJ whole genome shotgun (WGS) entry which is preliminary data.</text>
</comment>
<proteinExistence type="predicted"/>
<dbReference type="EMBL" id="JAFBXE010000041">
    <property type="protein sequence ID" value="MBM2415280.1"/>
    <property type="molecule type" value="Genomic_DNA"/>
</dbReference>
<organism evidence="2 4">
    <name type="scientific">Marivita cryptomonadis</name>
    <dbReference type="NCBI Taxonomy" id="505252"/>
    <lineage>
        <taxon>Bacteria</taxon>
        <taxon>Pseudomonadati</taxon>
        <taxon>Pseudomonadota</taxon>
        <taxon>Alphaproteobacteria</taxon>
        <taxon>Rhodobacterales</taxon>
        <taxon>Roseobacteraceae</taxon>
        <taxon>Marivita</taxon>
    </lineage>
</organism>
<evidence type="ECO:0000256" key="1">
    <source>
        <dbReference type="SAM" id="MobiDB-lite"/>
    </source>
</evidence>
<gene>
    <name evidence="2" type="ORF">JQX41_23515</name>
    <name evidence="3" type="ORF">JQX48_23565</name>
</gene>
<accession>A0A9Q2P2Z9</accession>
<feature type="region of interest" description="Disordered" evidence="1">
    <location>
        <begin position="174"/>
        <end position="221"/>
    </location>
</feature>
<evidence type="ECO:0000313" key="3">
    <source>
        <dbReference type="EMBL" id="MBM2419957.1"/>
    </source>
</evidence>